<dbReference type="EMBL" id="JACGCM010002569">
    <property type="protein sequence ID" value="KAF6138533.1"/>
    <property type="molecule type" value="Genomic_DNA"/>
</dbReference>
<dbReference type="PANTHER" id="PTHR47581:SF2">
    <property type="entry name" value="OS09G0431600 PROTEIN"/>
    <property type="match status" value="1"/>
</dbReference>
<evidence type="ECO:0000256" key="2">
    <source>
        <dbReference type="PROSITE-ProRule" id="PRU00703"/>
    </source>
</evidence>
<name>A0A7J7L7G8_9MAGN</name>
<dbReference type="Pfam" id="PF01535">
    <property type="entry name" value="PPR"/>
    <property type="match status" value="3"/>
</dbReference>
<dbReference type="Gene3D" id="1.25.40.10">
    <property type="entry name" value="Tetratricopeptide repeat domain"/>
    <property type="match status" value="3"/>
</dbReference>
<dbReference type="InterPro" id="IPR002885">
    <property type="entry name" value="PPR_rpt"/>
</dbReference>
<keyword evidence="2" id="KW-0129">CBS domain</keyword>
<comment type="caution">
    <text evidence="5">The sequence shown here is derived from an EMBL/GenBank/DDBJ whole genome shotgun (WGS) entry which is preliminary data.</text>
</comment>
<evidence type="ECO:0000256" key="3">
    <source>
        <dbReference type="PROSITE-ProRule" id="PRU00708"/>
    </source>
</evidence>
<reference evidence="5 6" key="1">
    <citation type="journal article" date="2020" name="IScience">
        <title>Genome Sequencing of the Endangered Kingdonia uniflora (Circaeasteraceae, Ranunculales) Reveals Potential Mechanisms of Evolutionary Specialization.</title>
        <authorList>
            <person name="Sun Y."/>
            <person name="Deng T."/>
            <person name="Zhang A."/>
            <person name="Moore M.J."/>
            <person name="Landis J.B."/>
            <person name="Lin N."/>
            <person name="Zhang H."/>
            <person name="Zhang X."/>
            <person name="Huang J."/>
            <person name="Zhang X."/>
            <person name="Sun H."/>
            <person name="Wang H."/>
        </authorList>
    </citation>
    <scope>NUCLEOTIDE SEQUENCE [LARGE SCALE GENOMIC DNA]</scope>
    <source>
        <strain evidence="5">TB1705</strain>
        <tissue evidence="5">Leaf</tissue>
    </source>
</reference>
<evidence type="ECO:0000313" key="5">
    <source>
        <dbReference type="EMBL" id="KAF6138533.1"/>
    </source>
</evidence>
<dbReference type="InterPro" id="IPR011990">
    <property type="entry name" value="TPR-like_helical_dom_sf"/>
</dbReference>
<dbReference type="PROSITE" id="PS51375">
    <property type="entry name" value="PPR"/>
    <property type="match status" value="4"/>
</dbReference>
<protein>
    <recommendedName>
        <fullName evidence="4">CBS domain-containing protein</fullName>
    </recommendedName>
</protein>
<dbReference type="PROSITE" id="PS51371">
    <property type="entry name" value="CBS"/>
    <property type="match status" value="1"/>
</dbReference>
<dbReference type="InterPro" id="IPR044781">
    <property type="entry name" value="At5g10690-like"/>
</dbReference>
<feature type="repeat" description="PPR" evidence="3">
    <location>
        <begin position="236"/>
        <end position="266"/>
    </location>
</feature>
<dbReference type="PANTHER" id="PTHR47581">
    <property type="entry name" value="OS09G0431600 PROTEIN"/>
    <property type="match status" value="1"/>
</dbReference>
<dbReference type="AlphaFoldDB" id="A0A7J7L7G8"/>
<keyword evidence="6" id="KW-1185">Reference proteome</keyword>
<dbReference type="Proteomes" id="UP000541444">
    <property type="component" value="Unassembled WGS sequence"/>
</dbReference>
<evidence type="ECO:0000256" key="1">
    <source>
        <dbReference type="ARBA" id="ARBA00022737"/>
    </source>
</evidence>
<feature type="repeat" description="PPR" evidence="3">
    <location>
        <begin position="91"/>
        <end position="121"/>
    </location>
</feature>
<organism evidence="5 6">
    <name type="scientific">Kingdonia uniflora</name>
    <dbReference type="NCBI Taxonomy" id="39325"/>
    <lineage>
        <taxon>Eukaryota</taxon>
        <taxon>Viridiplantae</taxon>
        <taxon>Streptophyta</taxon>
        <taxon>Embryophyta</taxon>
        <taxon>Tracheophyta</taxon>
        <taxon>Spermatophyta</taxon>
        <taxon>Magnoliopsida</taxon>
        <taxon>Ranunculales</taxon>
        <taxon>Circaeasteraceae</taxon>
        <taxon>Kingdonia</taxon>
    </lineage>
</organism>
<feature type="repeat" description="PPR" evidence="3">
    <location>
        <begin position="314"/>
        <end position="349"/>
    </location>
</feature>
<evidence type="ECO:0000313" key="6">
    <source>
        <dbReference type="Proteomes" id="UP000541444"/>
    </source>
</evidence>
<dbReference type="SUPFAM" id="SSF54631">
    <property type="entry name" value="CBS-domain pair"/>
    <property type="match status" value="1"/>
</dbReference>
<accession>A0A7J7L7G8</accession>
<dbReference type="NCBIfam" id="TIGR00756">
    <property type="entry name" value="PPR"/>
    <property type="match status" value="3"/>
</dbReference>
<sequence length="603" mass="67037">MQQIHGFSPSSSSHHQTHDFRLRSSNPIVGYSSSSYYDSRRNNYTPQTLSLKPNNLKRLTFRIVQLTRRKQLHQIFEEVELAKIKHGNELNTIVMNAVMEGCVHCKDIDSALRIFRDMSRSCGVDSISLGILLKANCEARRIDEAFGLLESVEKGDIVGSPKLSPTLIYGLLNALIEAGDLRRANGLLARCHAVLTTGGPSIILYNLLMKGYINTGFPQNALTVHAEILRQGLKPDRLTYNTLIFACVKSGNMDAAMKLFAEMKNEAEKNINCELLPDAVTYTTLLKGFGLAKDMVSVHHLVLEMKSLHDLFIDRIAYTAMIDSLLNCGSTNGALCIFGEILKQAGMNPLLRPKPHLYLSMMRDFAAKGDYSMVKSLHSRILPDTSGVISHAVQVEADELLMEAALNNGQVDVAREILIKVNRKWEGVSWTNRGSMVAVRIEALSGFEGSTFSPYLLPQASLGDPIENMMTPFENVHPLQAKSNLKSVVMRFYRDEVVPIIDDWDGCIGLVHREDCNELNAPLSTIMRAPPPCVTTSTSIGRVVDLLLEKKYKMVVIVKPNTFYETSYSSNIKAVGIFTSEQLFNSVIPASQWQESCMCTAPN</sequence>
<dbReference type="InterPro" id="IPR046342">
    <property type="entry name" value="CBS_dom_sf"/>
</dbReference>
<feature type="repeat" description="PPR" evidence="3">
    <location>
        <begin position="201"/>
        <end position="235"/>
    </location>
</feature>
<feature type="domain" description="CBS" evidence="4">
    <location>
        <begin position="527"/>
        <end position="596"/>
    </location>
</feature>
<evidence type="ECO:0000259" key="4">
    <source>
        <dbReference type="PROSITE" id="PS51371"/>
    </source>
</evidence>
<proteinExistence type="predicted"/>
<dbReference type="OrthoDB" id="185373at2759"/>
<gene>
    <name evidence="5" type="ORF">GIB67_022567</name>
</gene>
<keyword evidence="1" id="KW-0677">Repeat</keyword>
<dbReference type="Pfam" id="PF13041">
    <property type="entry name" value="PPR_2"/>
    <property type="match status" value="1"/>
</dbReference>
<dbReference type="InterPro" id="IPR000644">
    <property type="entry name" value="CBS_dom"/>
</dbReference>